<dbReference type="InterPro" id="IPR013325">
    <property type="entry name" value="RNA_pol_sigma_r2"/>
</dbReference>
<comment type="caution">
    <text evidence="6">The sequence shown here is derived from an EMBL/GenBank/DDBJ whole genome shotgun (WGS) entry which is preliminary data.</text>
</comment>
<dbReference type="Gene3D" id="1.10.1740.10">
    <property type="match status" value="1"/>
</dbReference>
<dbReference type="Pfam" id="PF04545">
    <property type="entry name" value="Sigma70_r4"/>
    <property type="match status" value="1"/>
</dbReference>
<dbReference type="PIRSF" id="PIRSF000770">
    <property type="entry name" value="RNA_pol_sigma-SigE/K"/>
    <property type="match status" value="1"/>
</dbReference>
<feature type="domain" description="RNA polymerase sigma-70" evidence="5">
    <location>
        <begin position="256"/>
        <end position="282"/>
    </location>
</feature>
<protein>
    <submittedName>
        <fullName evidence="6">FliA/WhiG family RNA polymerase sigma factor</fullName>
    </submittedName>
</protein>
<dbReference type="GO" id="GO:0003677">
    <property type="term" value="F:DNA binding"/>
    <property type="evidence" value="ECO:0007669"/>
    <property type="project" value="UniProtKB-KW"/>
</dbReference>
<dbReference type="InterPro" id="IPR007630">
    <property type="entry name" value="RNA_pol_sigma70_r4"/>
</dbReference>
<keyword evidence="4" id="KW-0804">Transcription</keyword>
<dbReference type="NCBIfam" id="NF005413">
    <property type="entry name" value="PRK06986.1"/>
    <property type="match status" value="1"/>
</dbReference>
<dbReference type="InterPro" id="IPR007624">
    <property type="entry name" value="RNA_pol_sigma70_r3"/>
</dbReference>
<dbReference type="EMBL" id="QZKU01000062">
    <property type="protein sequence ID" value="RJP22007.1"/>
    <property type="molecule type" value="Genomic_DNA"/>
</dbReference>
<dbReference type="Pfam" id="PF04539">
    <property type="entry name" value="Sigma70_r3"/>
    <property type="match status" value="1"/>
</dbReference>
<evidence type="ECO:0000313" key="7">
    <source>
        <dbReference type="Proteomes" id="UP000265882"/>
    </source>
</evidence>
<dbReference type="Proteomes" id="UP000265882">
    <property type="component" value="Unassembled WGS sequence"/>
</dbReference>
<dbReference type="PANTHER" id="PTHR30385">
    <property type="entry name" value="SIGMA FACTOR F FLAGELLAR"/>
    <property type="match status" value="1"/>
</dbReference>
<sequence>MSGSRSPRSSARKTGFAAWYNRRRRELVFTEISVKQVSLDKKDLDILWKEFKAQGSTEARDALIINYLGLVKYIAGRMALASPSYVEEDDLIGWGVLGLMDATEKFNLDQKTSFETYASVRIRGSILDQIRSLDWAPRSLRRKARQLKEAHSGLKDELGREPSDTELAARLDMTDDMLFHLKSDVYGAYMISLDNAVSTDEEENELTLAEVTGGTSPSPEDSAARNEAEQRLAEVIQRLPEQERQVITLYYFDELTLKEIGELLHVSESRVCQIHRAVIKKLQRHLQIGLRDAYS</sequence>
<keyword evidence="2" id="KW-0731">Sigma factor</keyword>
<dbReference type="Pfam" id="PF04542">
    <property type="entry name" value="Sigma70_r2"/>
    <property type="match status" value="1"/>
</dbReference>
<dbReference type="SUPFAM" id="SSF88946">
    <property type="entry name" value="Sigma2 domain of RNA polymerase sigma factors"/>
    <property type="match status" value="1"/>
</dbReference>
<organism evidence="6 7">
    <name type="scientific">Abyssobacteria bacterium (strain SURF_5)</name>
    <dbReference type="NCBI Taxonomy" id="2093360"/>
    <lineage>
        <taxon>Bacteria</taxon>
        <taxon>Pseudomonadati</taxon>
        <taxon>Candidatus Hydrogenedentota</taxon>
        <taxon>Candidatus Abyssobacteria</taxon>
    </lineage>
</organism>
<reference evidence="6 7" key="1">
    <citation type="journal article" date="2017" name="ISME J.">
        <title>Energy and carbon metabolisms in a deep terrestrial subsurface fluid microbial community.</title>
        <authorList>
            <person name="Momper L."/>
            <person name="Jungbluth S.P."/>
            <person name="Lee M.D."/>
            <person name="Amend J.P."/>
        </authorList>
    </citation>
    <scope>NUCLEOTIDE SEQUENCE [LARGE SCALE GENOMIC DNA]</scope>
    <source>
        <strain evidence="6">SURF_5</strain>
    </source>
</reference>
<dbReference type="PRINTS" id="PR00046">
    <property type="entry name" value="SIGMA70FCT"/>
</dbReference>
<dbReference type="InterPro" id="IPR007627">
    <property type="entry name" value="RNA_pol_sigma70_r2"/>
</dbReference>
<dbReference type="AlphaFoldDB" id="A0A3A4NNG8"/>
<evidence type="ECO:0000313" key="6">
    <source>
        <dbReference type="EMBL" id="RJP22007.1"/>
    </source>
</evidence>
<gene>
    <name evidence="6" type="ORF">C4520_08915</name>
</gene>
<dbReference type="InterPro" id="IPR012845">
    <property type="entry name" value="RNA_pol_sigma_FliA_WhiG"/>
</dbReference>
<proteinExistence type="predicted"/>
<keyword evidence="1" id="KW-0805">Transcription regulation</keyword>
<dbReference type="Gene3D" id="1.20.140.160">
    <property type="match status" value="1"/>
</dbReference>
<evidence type="ECO:0000259" key="5">
    <source>
        <dbReference type="PROSITE" id="PS00716"/>
    </source>
</evidence>
<dbReference type="GO" id="GO:0016987">
    <property type="term" value="F:sigma factor activity"/>
    <property type="evidence" value="ECO:0007669"/>
    <property type="project" value="UniProtKB-KW"/>
</dbReference>
<dbReference type="NCBIfam" id="TIGR02937">
    <property type="entry name" value="sigma70-ECF"/>
    <property type="match status" value="1"/>
</dbReference>
<dbReference type="NCBIfam" id="TIGR02479">
    <property type="entry name" value="FliA_WhiG"/>
    <property type="match status" value="1"/>
</dbReference>
<dbReference type="PROSITE" id="PS00716">
    <property type="entry name" value="SIGMA70_2"/>
    <property type="match status" value="1"/>
</dbReference>
<dbReference type="GO" id="GO:0006352">
    <property type="term" value="P:DNA-templated transcription initiation"/>
    <property type="evidence" value="ECO:0007669"/>
    <property type="project" value="InterPro"/>
</dbReference>
<name>A0A3A4NNG8_ABYX5</name>
<dbReference type="PANTHER" id="PTHR30385:SF7">
    <property type="entry name" value="RNA POLYMERASE SIGMA FACTOR FLIA"/>
    <property type="match status" value="1"/>
</dbReference>
<keyword evidence="3" id="KW-0238">DNA-binding</keyword>
<dbReference type="CDD" id="cd06171">
    <property type="entry name" value="Sigma70_r4"/>
    <property type="match status" value="1"/>
</dbReference>
<dbReference type="InterPro" id="IPR013324">
    <property type="entry name" value="RNA_pol_sigma_r3/r4-like"/>
</dbReference>
<evidence type="ECO:0000256" key="1">
    <source>
        <dbReference type="ARBA" id="ARBA00023015"/>
    </source>
</evidence>
<evidence type="ECO:0000256" key="3">
    <source>
        <dbReference type="ARBA" id="ARBA00023125"/>
    </source>
</evidence>
<dbReference type="SUPFAM" id="SSF88659">
    <property type="entry name" value="Sigma3 and sigma4 domains of RNA polymerase sigma factors"/>
    <property type="match status" value="2"/>
</dbReference>
<evidence type="ECO:0000256" key="2">
    <source>
        <dbReference type="ARBA" id="ARBA00023082"/>
    </source>
</evidence>
<evidence type="ECO:0000256" key="4">
    <source>
        <dbReference type="ARBA" id="ARBA00023163"/>
    </source>
</evidence>
<dbReference type="GO" id="GO:0003899">
    <property type="term" value="F:DNA-directed RNA polymerase activity"/>
    <property type="evidence" value="ECO:0007669"/>
    <property type="project" value="InterPro"/>
</dbReference>
<accession>A0A3A4NNG8</accession>
<dbReference type="InterPro" id="IPR000943">
    <property type="entry name" value="RNA_pol_sigma70"/>
</dbReference>
<dbReference type="InterPro" id="IPR014284">
    <property type="entry name" value="RNA_pol_sigma-70_dom"/>
</dbReference>